<dbReference type="EMBL" id="JACHXU010000002">
    <property type="protein sequence ID" value="MBB3204757.1"/>
    <property type="molecule type" value="Genomic_DNA"/>
</dbReference>
<dbReference type="Proteomes" id="UP000536179">
    <property type="component" value="Unassembled WGS sequence"/>
</dbReference>
<gene>
    <name evidence="2" type="ORF">FHS27_000524</name>
</gene>
<evidence type="ECO:0000256" key="1">
    <source>
        <dbReference type="SAM" id="MobiDB-lite"/>
    </source>
</evidence>
<feature type="region of interest" description="Disordered" evidence="1">
    <location>
        <begin position="99"/>
        <end position="126"/>
    </location>
</feature>
<evidence type="ECO:0000313" key="2">
    <source>
        <dbReference type="EMBL" id="MBB3204757.1"/>
    </source>
</evidence>
<reference evidence="2 3" key="1">
    <citation type="submission" date="2020-08" db="EMBL/GenBank/DDBJ databases">
        <title>Genomic Encyclopedia of Type Strains, Phase III (KMG-III): the genomes of soil and plant-associated and newly described type strains.</title>
        <authorList>
            <person name="Whitman W."/>
        </authorList>
    </citation>
    <scope>NUCLEOTIDE SEQUENCE [LARGE SCALE GENOMIC DNA]</scope>
    <source>
        <strain evidence="2 3">CECT 8075</strain>
    </source>
</reference>
<sequence length="126" mass="14424">MSPKHHYQPGDWVIYTKQKSSTSPGPRAENVHAASKGNLYRYTVEKFWIIDSVGDDGTLKLRTRRGKRHEVPADDPQLRKARLWERWIHSSRFRMISDQAHDDTGELAPQNAGAHPNGNDLNAPRQ</sequence>
<proteinExistence type="predicted"/>
<name>A0A7W5H308_9BACT</name>
<keyword evidence="3" id="KW-1185">Reference proteome</keyword>
<comment type="caution">
    <text evidence="2">The sequence shown here is derived from an EMBL/GenBank/DDBJ whole genome shotgun (WGS) entry which is preliminary data.</text>
</comment>
<dbReference type="AlphaFoldDB" id="A0A7W5H308"/>
<accession>A0A7W5H308</accession>
<organism evidence="2 3">
    <name type="scientific">Aporhodopirellula rubra</name>
    <dbReference type="NCBI Taxonomy" id="980271"/>
    <lineage>
        <taxon>Bacteria</taxon>
        <taxon>Pseudomonadati</taxon>
        <taxon>Planctomycetota</taxon>
        <taxon>Planctomycetia</taxon>
        <taxon>Pirellulales</taxon>
        <taxon>Pirellulaceae</taxon>
        <taxon>Aporhodopirellula</taxon>
    </lineage>
</organism>
<protein>
    <submittedName>
        <fullName evidence="2">Uncharacterized protein</fullName>
    </submittedName>
</protein>
<dbReference type="RefSeq" id="WP_184301331.1">
    <property type="nucleotide sequence ID" value="NZ_JACHXU010000002.1"/>
</dbReference>
<evidence type="ECO:0000313" key="3">
    <source>
        <dbReference type="Proteomes" id="UP000536179"/>
    </source>
</evidence>